<keyword evidence="8 9" id="KW-0472">Membrane</keyword>
<keyword evidence="7 9" id="KW-1133">Transmembrane helix</keyword>
<organism evidence="12 13">
    <name type="scientific">Polynucleobacter paneuropaeus</name>
    <dbReference type="NCBI Taxonomy" id="2527775"/>
    <lineage>
        <taxon>Bacteria</taxon>
        <taxon>Pseudomonadati</taxon>
        <taxon>Pseudomonadota</taxon>
        <taxon>Betaproteobacteria</taxon>
        <taxon>Burkholderiales</taxon>
        <taxon>Burkholderiaceae</taxon>
        <taxon>Polynucleobacter</taxon>
    </lineage>
</organism>
<dbReference type="Gene3D" id="1.20.1560.10">
    <property type="entry name" value="ABC transporter type 1, transmembrane domain"/>
    <property type="match status" value="1"/>
</dbReference>
<protein>
    <submittedName>
        <fullName evidence="12">ABC transporter ATP-binding protein</fullName>
    </submittedName>
</protein>
<feature type="transmembrane region" description="Helical" evidence="9">
    <location>
        <begin position="161"/>
        <end position="185"/>
    </location>
</feature>
<dbReference type="InterPro" id="IPR011527">
    <property type="entry name" value="ABC1_TM_dom"/>
</dbReference>
<feature type="domain" description="ABC transmembrane type-1" evidence="11">
    <location>
        <begin position="70"/>
        <end position="333"/>
    </location>
</feature>
<dbReference type="SUPFAM" id="SSF52540">
    <property type="entry name" value="P-loop containing nucleoside triphosphate hydrolases"/>
    <property type="match status" value="1"/>
</dbReference>
<sequence>MRNKSNKIESTFGLLKTLWDLFHADRKIALRHLLVLMIFSSFLEFIAVGSILPFLIALTSPDKILQHKGLQNLLSLFGITRSQEIIYLFAVFFIAAALFSSAIRLKLLKYQVNLCHLIGADLSATMYRRILLQPYTYHISSSSSELIAGIHGKTNSVVNGVILPALNIFSSFILLATFVVGLMMIEPKPTFFIFLAFGLIYALTIYFSKRKLKAEGKIFDYQSGRLIKSLQDGLGSIRDILLDGTQNFYCNIFHQSEVALRTAQAKIIFISSRPRYYIETALILLVAIFAIVLTVHGGSITSYIPFLGLLAMGAQRLLPVLQLLFSSIASILGSNASLSSVIGLLTLPIPAYECDKKIEALTFKESLQFNHISFSYPDRSTPVLKGIDLYVKRGSRIGIIGASGKGKSTFLDILMGLLEITSGSILVDGTEVSSKNIRGWQKHIAHVPQSIFLTDATVAENIAFGVPFDMVDMNLVMASAKIAQIHDVIMDWNDGYSTMVGERGAKISGGQRQRLGIARALYKKADILIFDEATSALDSQTEELVMNSITGISGELTIFIVAHRLNTLKSCNQILELNDGRFKSIK</sequence>
<feature type="transmembrane region" description="Helical" evidence="9">
    <location>
        <begin position="191"/>
        <end position="208"/>
    </location>
</feature>
<keyword evidence="3" id="KW-0997">Cell inner membrane</keyword>
<dbReference type="InterPro" id="IPR039421">
    <property type="entry name" value="Type_1_exporter"/>
</dbReference>
<keyword evidence="4 9" id="KW-0812">Transmembrane</keyword>
<dbReference type="EMBL" id="JAANEY010000001">
    <property type="protein sequence ID" value="MBT8551989.1"/>
    <property type="molecule type" value="Genomic_DNA"/>
</dbReference>
<dbReference type="InterPro" id="IPR017871">
    <property type="entry name" value="ABC_transporter-like_CS"/>
</dbReference>
<evidence type="ECO:0000259" key="11">
    <source>
        <dbReference type="PROSITE" id="PS50929"/>
    </source>
</evidence>
<evidence type="ECO:0000256" key="6">
    <source>
        <dbReference type="ARBA" id="ARBA00022840"/>
    </source>
</evidence>
<reference evidence="12" key="1">
    <citation type="journal article" date="2021" name="Genome Biol. Evol.">
        <title>Continental-Scale Gene Flow Prevents Allopatric Divergence of Pelagic Freshwater Bacteria.</title>
        <authorList>
            <person name="Hoetzinger M."/>
            <person name="Pitt A."/>
            <person name="Huemer A."/>
            <person name="Hahn M.W."/>
        </authorList>
    </citation>
    <scope>NUCLEOTIDE SEQUENCE</scope>
    <source>
        <strain evidence="12">SM1-W8</strain>
    </source>
</reference>
<evidence type="ECO:0000256" key="1">
    <source>
        <dbReference type="ARBA" id="ARBA00004651"/>
    </source>
</evidence>
<name>A0A9Q2WJ74_9BURK</name>
<proteinExistence type="predicted"/>
<dbReference type="Proteomes" id="UP000783102">
    <property type="component" value="Unassembled WGS sequence"/>
</dbReference>
<keyword evidence="5" id="KW-0547">Nucleotide-binding</keyword>
<dbReference type="PROSITE" id="PS00211">
    <property type="entry name" value="ABC_TRANSPORTER_1"/>
    <property type="match status" value="1"/>
</dbReference>
<dbReference type="SMART" id="SM00382">
    <property type="entry name" value="AAA"/>
    <property type="match status" value="1"/>
</dbReference>
<dbReference type="GO" id="GO:0034040">
    <property type="term" value="F:ATPase-coupled lipid transmembrane transporter activity"/>
    <property type="evidence" value="ECO:0007669"/>
    <property type="project" value="TreeGrafter"/>
</dbReference>
<feature type="transmembrane region" description="Helical" evidence="9">
    <location>
        <begin position="281"/>
        <end position="304"/>
    </location>
</feature>
<evidence type="ECO:0000256" key="5">
    <source>
        <dbReference type="ARBA" id="ARBA00022741"/>
    </source>
</evidence>
<keyword evidence="2" id="KW-1003">Cell membrane</keyword>
<evidence type="ECO:0000313" key="12">
    <source>
        <dbReference type="EMBL" id="MBT8551989.1"/>
    </source>
</evidence>
<dbReference type="Pfam" id="PF00005">
    <property type="entry name" value="ABC_tran"/>
    <property type="match status" value="1"/>
</dbReference>
<evidence type="ECO:0000256" key="7">
    <source>
        <dbReference type="ARBA" id="ARBA00022989"/>
    </source>
</evidence>
<dbReference type="GO" id="GO:0016887">
    <property type="term" value="F:ATP hydrolysis activity"/>
    <property type="evidence" value="ECO:0007669"/>
    <property type="project" value="InterPro"/>
</dbReference>
<evidence type="ECO:0000256" key="2">
    <source>
        <dbReference type="ARBA" id="ARBA00022475"/>
    </source>
</evidence>
<dbReference type="Gene3D" id="3.40.50.300">
    <property type="entry name" value="P-loop containing nucleotide triphosphate hydrolases"/>
    <property type="match status" value="1"/>
</dbReference>
<feature type="transmembrane region" description="Helical" evidence="9">
    <location>
        <begin position="33"/>
        <end position="56"/>
    </location>
</feature>
<dbReference type="PROSITE" id="PS50893">
    <property type="entry name" value="ABC_TRANSPORTER_2"/>
    <property type="match status" value="1"/>
</dbReference>
<dbReference type="AlphaFoldDB" id="A0A9Q2WJ74"/>
<dbReference type="GO" id="GO:0005524">
    <property type="term" value="F:ATP binding"/>
    <property type="evidence" value="ECO:0007669"/>
    <property type="project" value="UniProtKB-KW"/>
</dbReference>
<dbReference type="GO" id="GO:0140359">
    <property type="term" value="F:ABC-type transporter activity"/>
    <property type="evidence" value="ECO:0007669"/>
    <property type="project" value="InterPro"/>
</dbReference>
<evidence type="ECO:0000313" key="13">
    <source>
        <dbReference type="Proteomes" id="UP000783102"/>
    </source>
</evidence>
<evidence type="ECO:0000259" key="10">
    <source>
        <dbReference type="PROSITE" id="PS50893"/>
    </source>
</evidence>
<evidence type="ECO:0000256" key="3">
    <source>
        <dbReference type="ARBA" id="ARBA00022519"/>
    </source>
</evidence>
<dbReference type="SUPFAM" id="SSF90123">
    <property type="entry name" value="ABC transporter transmembrane region"/>
    <property type="match status" value="1"/>
</dbReference>
<dbReference type="InterPro" id="IPR036640">
    <property type="entry name" value="ABC1_TM_sf"/>
</dbReference>
<comment type="subcellular location">
    <subcellularLocation>
        <location evidence="1">Cell membrane</location>
        <topology evidence="1">Multi-pass membrane protein</topology>
    </subcellularLocation>
</comment>
<dbReference type="InterPro" id="IPR027417">
    <property type="entry name" value="P-loop_NTPase"/>
</dbReference>
<evidence type="ECO:0000256" key="9">
    <source>
        <dbReference type="SAM" id="Phobius"/>
    </source>
</evidence>
<dbReference type="InterPro" id="IPR003593">
    <property type="entry name" value="AAA+_ATPase"/>
</dbReference>
<gene>
    <name evidence="12" type="ORF">G6731_08490</name>
</gene>
<accession>A0A9Q2WJ74</accession>
<dbReference type="PANTHER" id="PTHR24221:SF654">
    <property type="entry name" value="ATP-BINDING CASSETTE SUB-FAMILY B MEMBER 6"/>
    <property type="match status" value="1"/>
</dbReference>
<dbReference type="PANTHER" id="PTHR24221">
    <property type="entry name" value="ATP-BINDING CASSETTE SUB-FAMILY B"/>
    <property type="match status" value="1"/>
</dbReference>
<keyword evidence="6 12" id="KW-0067">ATP-binding</keyword>
<comment type="caution">
    <text evidence="12">The sequence shown here is derived from an EMBL/GenBank/DDBJ whole genome shotgun (WGS) entry which is preliminary data.</text>
</comment>
<dbReference type="GO" id="GO:0005886">
    <property type="term" value="C:plasma membrane"/>
    <property type="evidence" value="ECO:0007669"/>
    <property type="project" value="UniProtKB-SubCell"/>
</dbReference>
<feature type="domain" description="ABC transporter" evidence="10">
    <location>
        <begin position="367"/>
        <end position="585"/>
    </location>
</feature>
<feature type="transmembrane region" description="Helical" evidence="9">
    <location>
        <begin position="85"/>
        <end position="103"/>
    </location>
</feature>
<dbReference type="InterPro" id="IPR003439">
    <property type="entry name" value="ABC_transporter-like_ATP-bd"/>
</dbReference>
<dbReference type="PROSITE" id="PS50929">
    <property type="entry name" value="ABC_TM1F"/>
    <property type="match status" value="1"/>
</dbReference>
<evidence type="ECO:0000256" key="8">
    <source>
        <dbReference type="ARBA" id="ARBA00023136"/>
    </source>
</evidence>
<evidence type="ECO:0000256" key="4">
    <source>
        <dbReference type="ARBA" id="ARBA00022692"/>
    </source>
</evidence>